<dbReference type="AlphaFoldDB" id="A0A8H7V3W1"/>
<name>A0A8H7V3W1_9FUNG</name>
<dbReference type="InterPro" id="IPR004843">
    <property type="entry name" value="Calcineurin-like_PHP"/>
</dbReference>
<comment type="caution">
    <text evidence="2">The sequence shown here is derived from an EMBL/GenBank/DDBJ whole genome shotgun (WGS) entry which is preliminary data.</text>
</comment>
<organism evidence="2 3">
    <name type="scientific">Mucor saturninus</name>
    <dbReference type="NCBI Taxonomy" id="64648"/>
    <lineage>
        <taxon>Eukaryota</taxon>
        <taxon>Fungi</taxon>
        <taxon>Fungi incertae sedis</taxon>
        <taxon>Mucoromycota</taxon>
        <taxon>Mucoromycotina</taxon>
        <taxon>Mucoromycetes</taxon>
        <taxon>Mucorales</taxon>
        <taxon>Mucorineae</taxon>
        <taxon>Mucoraceae</taxon>
        <taxon>Mucor</taxon>
    </lineage>
</organism>
<dbReference type="PANTHER" id="PTHR12905">
    <property type="entry name" value="METALLOPHOSPHOESTERASE"/>
    <property type="match status" value="1"/>
</dbReference>
<dbReference type="Proteomes" id="UP000603453">
    <property type="component" value="Unassembled WGS sequence"/>
</dbReference>
<dbReference type="Gene3D" id="3.60.21.10">
    <property type="match status" value="1"/>
</dbReference>
<dbReference type="PANTHER" id="PTHR12905:SF0">
    <property type="entry name" value="CALCINEURIN-LIKE PHOSPHOESTERASE DOMAIN-CONTAINING PROTEIN"/>
    <property type="match status" value="1"/>
</dbReference>
<dbReference type="OrthoDB" id="630188at2759"/>
<accession>A0A8H7V3W1</accession>
<dbReference type="InterPro" id="IPR029052">
    <property type="entry name" value="Metallo-depent_PP-like"/>
</dbReference>
<dbReference type="GO" id="GO:0016787">
    <property type="term" value="F:hydrolase activity"/>
    <property type="evidence" value="ECO:0007669"/>
    <property type="project" value="InterPro"/>
</dbReference>
<gene>
    <name evidence="2" type="ORF">INT47_007253</name>
</gene>
<dbReference type="InterPro" id="IPR051693">
    <property type="entry name" value="UPF0046_metallophosphoest"/>
</dbReference>
<reference evidence="2" key="1">
    <citation type="submission" date="2020-12" db="EMBL/GenBank/DDBJ databases">
        <title>Metabolic potential, ecology and presence of endohyphal bacteria is reflected in genomic diversity of Mucoromycotina.</title>
        <authorList>
            <person name="Muszewska A."/>
            <person name="Okrasinska A."/>
            <person name="Steczkiewicz K."/>
            <person name="Drgas O."/>
            <person name="Orlowska M."/>
            <person name="Perlinska-Lenart U."/>
            <person name="Aleksandrzak-Piekarczyk T."/>
            <person name="Szatraj K."/>
            <person name="Zielenkiewicz U."/>
            <person name="Pilsyk S."/>
            <person name="Malc E."/>
            <person name="Mieczkowski P."/>
            <person name="Kruszewska J.S."/>
            <person name="Biernat P."/>
            <person name="Pawlowska J."/>
        </authorList>
    </citation>
    <scope>NUCLEOTIDE SEQUENCE</scope>
    <source>
        <strain evidence="2">WA0000017839</strain>
    </source>
</reference>
<evidence type="ECO:0000313" key="3">
    <source>
        <dbReference type="Proteomes" id="UP000603453"/>
    </source>
</evidence>
<evidence type="ECO:0000259" key="1">
    <source>
        <dbReference type="Pfam" id="PF00149"/>
    </source>
</evidence>
<dbReference type="EMBL" id="JAEPRD010000031">
    <property type="protein sequence ID" value="KAG2206240.1"/>
    <property type="molecule type" value="Genomic_DNA"/>
</dbReference>
<dbReference type="SUPFAM" id="SSF56300">
    <property type="entry name" value="Metallo-dependent phosphatases"/>
    <property type="match status" value="1"/>
</dbReference>
<proteinExistence type="predicted"/>
<dbReference type="Pfam" id="PF00149">
    <property type="entry name" value="Metallophos"/>
    <property type="match status" value="1"/>
</dbReference>
<protein>
    <recommendedName>
        <fullName evidence="1">Calcineurin-like phosphoesterase domain-containing protein</fullName>
    </recommendedName>
</protein>
<keyword evidence="3" id="KW-1185">Reference proteome</keyword>
<feature type="domain" description="Calcineurin-like phosphoesterase" evidence="1">
    <location>
        <begin position="15"/>
        <end position="195"/>
    </location>
</feature>
<sequence length="631" mass="72710">MITVNNTSNKLGNIRFVCISDTHGKIGFDVPDGDVLIHAGDITRRSTMKEFEESFCWLSTLPHKLKIITAGNHDHFLDPIFGMVEQRQTVLTMMEHYGLTYLEHEAFQLPPEFGSFTMFVSPYSPIHLGGAFMLTDMSEIWNDLPHVDILVTHTPPYGINDEVIRGKRHVGCNYLKQQIDTVIKPKVSICGHIHEAYGYTFDENGVLFINACLSDHKYRAVNRPITFDLTIPQEIYHEERKFYKTQNILEFVPDNQTYLDFPWYQKKHTRPQFKPNRKLTTTELSIKEREIMLQKAILQAKKRAQKKFLPADYTGIRGTRFNTQEETKALRDKINCWTKGQWVKDDDHFHLTHLQDPIYSSCDSKFYKTHDKTEKREALKYRWQPSSDCPLEQSIDAKNWCAALKGRNILLVGDLVHYQYHELLLDAFRDGPTVCFGELNCKDHTICKKKDTRLRYIRNDVLSTIRKFQNRDQGHPLANIVEWPFVTSNILSSYPILILSRTALIGDDDVLFTRRLIHTMKVIRETSPDALVIYKSSFIGHPFCNDATQPIDPLTDEQLKRLPYGWSETKRRNAIAKAVIESAGGLYIDLAAMIDTRPDGHVGDSDCSRYCIPGPLDATAQVLYQAFLALD</sequence>
<dbReference type="CDD" id="cd07379">
    <property type="entry name" value="MPP_239FB"/>
    <property type="match status" value="1"/>
</dbReference>
<evidence type="ECO:0000313" key="2">
    <source>
        <dbReference type="EMBL" id="KAG2206240.1"/>
    </source>
</evidence>